<dbReference type="AlphaFoldDB" id="A0A1S1NBI6"/>
<dbReference type="GO" id="GO:0005737">
    <property type="term" value="C:cytoplasm"/>
    <property type="evidence" value="ECO:0007669"/>
    <property type="project" value="UniProtKB-SubCell"/>
</dbReference>
<dbReference type="RefSeq" id="WP_071029036.1">
    <property type="nucleotide sequence ID" value="NZ_MLQM01000161.1"/>
</dbReference>
<evidence type="ECO:0000313" key="5">
    <source>
        <dbReference type="EMBL" id="OHU97497.1"/>
    </source>
</evidence>
<keyword evidence="4" id="KW-0143">Chaperone</keyword>
<dbReference type="EMBL" id="MLQM01000161">
    <property type="protein sequence ID" value="OHU97497.1"/>
    <property type="molecule type" value="Genomic_DNA"/>
</dbReference>
<comment type="subcellular location">
    <subcellularLocation>
        <location evidence="1">Cytoplasm</location>
    </subcellularLocation>
</comment>
<evidence type="ECO:0000313" key="7">
    <source>
        <dbReference type="Proteomes" id="UP000179734"/>
    </source>
</evidence>
<dbReference type="Pfam" id="PF14011">
    <property type="entry name" value="ESX-1_EspG"/>
    <property type="match status" value="1"/>
</dbReference>
<name>A0A1S1NBI6_9MYCO</name>
<dbReference type="Proteomes" id="UP000179734">
    <property type="component" value="Unassembled WGS sequence"/>
</dbReference>
<organism evidence="5 7">
    <name type="scientific">Mycobacterium talmoniae</name>
    <dbReference type="NCBI Taxonomy" id="1858794"/>
    <lineage>
        <taxon>Bacteria</taxon>
        <taxon>Bacillati</taxon>
        <taxon>Actinomycetota</taxon>
        <taxon>Actinomycetes</taxon>
        <taxon>Mycobacteriales</taxon>
        <taxon>Mycobacteriaceae</taxon>
        <taxon>Mycobacterium</taxon>
    </lineage>
</organism>
<evidence type="ECO:0000256" key="4">
    <source>
        <dbReference type="ARBA" id="ARBA00023186"/>
    </source>
</evidence>
<dbReference type="EMBL" id="PPEA01000033">
    <property type="protein sequence ID" value="PQM49592.1"/>
    <property type="molecule type" value="Genomic_DNA"/>
</dbReference>
<reference evidence="5 7" key="1">
    <citation type="submission" date="2016-10" db="EMBL/GenBank/DDBJ databases">
        <title>Genome sequence of Mycobacterium talmonii.</title>
        <authorList>
            <person name="Greninger A.L."/>
            <person name="Elliott B."/>
            <person name="Vasireddy S."/>
            <person name="Vasireddy R."/>
        </authorList>
    </citation>
    <scope>NUCLEOTIDE SEQUENCE [LARGE SCALE GENOMIC DNA]</scope>
    <source>
        <strain evidence="5">MO-5499</strain>
        <strain evidence="7">NE-TNMC-100812</strain>
    </source>
</reference>
<proteinExistence type="inferred from homology"/>
<evidence type="ECO:0000313" key="6">
    <source>
        <dbReference type="EMBL" id="PQM49592.1"/>
    </source>
</evidence>
<reference evidence="6" key="3">
    <citation type="submission" date="2018-01" db="EMBL/GenBank/DDBJ databases">
        <authorList>
            <person name="Gaut B.S."/>
            <person name="Morton B.R."/>
            <person name="Clegg M.T."/>
            <person name="Duvall M.R."/>
        </authorList>
    </citation>
    <scope>NUCLEOTIDE SEQUENCE</scope>
    <source>
        <strain evidence="6">ATCC BAA-2683</strain>
    </source>
</reference>
<keyword evidence="3" id="KW-0963">Cytoplasm</keyword>
<evidence type="ECO:0000256" key="1">
    <source>
        <dbReference type="ARBA" id="ARBA00004496"/>
    </source>
</evidence>
<gene>
    <name evidence="6" type="primary">espG5_1</name>
    <name evidence="5" type="ORF">BKN37_21725</name>
    <name evidence="6" type="ORF">C1Y40_00179</name>
</gene>
<keyword evidence="7" id="KW-1185">Reference proteome</keyword>
<accession>A0A1S1NBI6</accession>
<protein>
    <submittedName>
        <fullName evidence="5">ESX secretion-associated protein EspG</fullName>
    </submittedName>
    <submittedName>
        <fullName evidence="6">ESX-5 secretion-associated protein EspG5</fullName>
    </submittedName>
</protein>
<comment type="caution">
    <text evidence="5">The sequence shown here is derived from an EMBL/GenBank/DDBJ whole genome shotgun (WGS) entry which is preliminary data.</text>
</comment>
<evidence type="ECO:0000313" key="8">
    <source>
        <dbReference type="Proteomes" id="UP000238296"/>
    </source>
</evidence>
<reference evidence="6 8" key="2">
    <citation type="journal article" date="2017" name="Int. J. Syst. Evol. Microbiol.">
        <title>Mycobacterium talmoniae sp. nov., a slowly growing mycobacterium isolated from human respiratory samples.</title>
        <authorList>
            <person name="Davidson R.M."/>
            <person name="DeGroote M.A."/>
            <person name="Marola J.L."/>
            <person name="Buss S."/>
            <person name="Jones V."/>
            <person name="McNeil M.R."/>
            <person name="Freifeld A.G."/>
            <person name="Elaine Epperson L."/>
            <person name="Hasan N.A."/>
            <person name="Jackson M."/>
            <person name="Iwen P.C."/>
            <person name="Salfinger M."/>
            <person name="Strong M."/>
        </authorList>
    </citation>
    <scope>NUCLEOTIDE SEQUENCE [LARGE SCALE GENOMIC DNA]</scope>
    <source>
        <strain evidence="6 8">ATCC BAA-2683</strain>
    </source>
</reference>
<sequence length="277" mass="29652">MLTTAVDGLWALQVLSGIEALAPELALRPILPSVETKPLALAHPVCAALRSAGVIDDAGVVDPTVVEWLTVVARRDIALLIQLRLPGDDPPARVLLARFARWWVVMERSEDLVRIGGAGTAGAEDAADTVVATQLQRLCGRLAPAPLRPVTVDADALAANVTSRDTLRAFLTAQRLDGDQLQLLMLATDPQRSAQAAIVAIQSGLETGRPTRAQVEPSVVTIMDTPAGRVVAEHVRSAGKNWMIFAPGTSRHIGGAVNQLLRRLPANDKWFSYRKVV</sequence>
<comment type="similarity">
    <text evidence="2">Belongs to the EspG family.</text>
</comment>
<evidence type="ECO:0000256" key="2">
    <source>
        <dbReference type="ARBA" id="ARBA00006411"/>
    </source>
</evidence>
<dbReference type="Proteomes" id="UP000238296">
    <property type="component" value="Unassembled WGS sequence"/>
</dbReference>
<evidence type="ECO:0000256" key="3">
    <source>
        <dbReference type="ARBA" id="ARBA00022490"/>
    </source>
</evidence>
<dbReference type="InterPro" id="IPR025734">
    <property type="entry name" value="EspG"/>
</dbReference>